<comment type="caution">
    <text evidence="1">The sequence shown here is derived from an EMBL/GenBank/DDBJ whole genome shotgun (WGS) entry which is preliminary data.</text>
</comment>
<dbReference type="Pfam" id="PF13822">
    <property type="entry name" value="ACC_epsilon"/>
    <property type="match status" value="1"/>
</dbReference>
<dbReference type="EMBL" id="BAAARI010000002">
    <property type="protein sequence ID" value="GAA2567768.1"/>
    <property type="molecule type" value="Genomic_DNA"/>
</dbReference>
<gene>
    <name evidence="1" type="ORF">GCM10009862_03150</name>
</gene>
<dbReference type="RefSeq" id="WP_243226977.1">
    <property type="nucleotide sequence ID" value="NZ_BAAARI010000002.1"/>
</dbReference>
<evidence type="ECO:0000313" key="2">
    <source>
        <dbReference type="Proteomes" id="UP001500274"/>
    </source>
</evidence>
<organism evidence="1 2">
    <name type="scientific">Microbacterium binotii</name>
    <dbReference type="NCBI Taxonomy" id="462710"/>
    <lineage>
        <taxon>Bacteria</taxon>
        <taxon>Bacillati</taxon>
        <taxon>Actinomycetota</taxon>
        <taxon>Actinomycetes</taxon>
        <taxon>Micrococcales</taxon>
        <taxon>Microbacteriaceae</taxon>
        <taxon>Microbacterium</taxon>
    </lineage>
</organism>
<evidence type="ECO:0008006" key="3">
    <source>
        <dbReference type="Google" id="ProtNLM"/>
    </source>
</evidence>
<dbReference type="InterPro" id="IPR032716">
    <property type="entry name" value="ACC_epsilon"/>
</dbReference>
<evidence type="ECO:0000313" key="1">
    <source>
        <dbReference type="EMBL" id="GAA2567768.1"/>
    </source>
</evidence>
<protein>
    <recommendedName>
        <fullName evidence="3">Acyl-CoA carboxylase subunit epsilon</fullName>
    </recommendedName>
</protein>
<sequence>MTLEEPGDALRIEVRRGNPDDVELAAAIAVVAAAYRQEEQGAVAAEPARRSAWSLSQRGLRQPLRRDAGWGGFSG</sequence>
<accession>A0ABN3P7K2</accession>
<proteinExistence type="predicted"/>
<name>A0ABN3P7K2_9MICO</name>
<reference evidence="1 2" key="1">
    <citation type="journal article" date="2019" name="Int. J. Syst. Evol. Microbiol.">
        <title>The Global Catalogue of Microorganisms (GCM) 10K type strain sequencing project: providing services to taxonomists for standard genome sequencing and annotation.</title>
        <authorList>
            <consortium name="The Broad Institute Genomics Platform"/>
            <consortium name="The Broad Institute Genome Sequencing Center for Infectious Disease"/>
            <person name="Wu L."/>
            <person name="Ma J."/>
        </authorList>
    </citation>
    <scope>NUCLEOTIDE SEQUENCE [LARGE SCALE GENOMIC DNA]</scope>
    <source>
        <strain evidence="1 2">JCM 16365</strain>
    </source>
</reference>
<keyword evidence="2" id="KW-1185">Reference proteome</keyword>
<dbReference type="Proteomes" id="UP001500274">
    <property type="component" value="Unassembled WGS sequence"/>
</dbReference>